<dbReference type="Proteomes" id="UP000018143">
    <property type="component" value="Unassembled WGS sequence"/>
</dbReference>
<accession>T1CMY7</accession>
<dbReference type="EMBL" id="BASD01000004">
    <property type="protein sequence ID" value="GAD18129.1"/>
    <property type="molecule type" value="Genomic_DNA"/>
</dbReference>
<sequence>MQNLDSRLNRFGLGFEIFTTQFFDSNPCDLYSQNLIPINKQPQMAN</sequence>
<evidence type="ECO:0000313" key="2">
    <source>
        <dbReference type="Proteomes" id="UP000018143"/>
    </source>
</evidence>
<evidence type="ECO:0000313" key="1">
    <source>
        <dbReference type="EMBL" id="GAD18129.1"/>
    </source>
</evidence>
<keyword evidence="2" id="KW-1185">Reference proteome</keyword>
<protein>
    <submittedName>
        <fullName evidence="1">Uncharacterized protein</fullName>
    </submittedName>
</protein>
<reference evidence="1 2" key="1">
    <citation type="journal article" date="2013" name="Genome Announc.">
        <title>Draft Genome Sequence of Helicobacter fennelliae Strain MRY12-0050, Isolated from a Bacteremia Patient.</title>
        <authorList>
            <person name="Rimbara E."/>
            <person name="Matsui M."/>
            <person name="Mori S."/>
            <person name="Suzuki S."/>
            <person name="Suzuki M."/>
            <person name="Kim H."/>
            <person name="Sekizuka T."/>
            <person name="Kuroda M."/>
            <person name="Shibayama K."/>
        </authorList>
    </citation>
    <scope>NUCLEOTIDE SEQUENCE [LARGE SCALE GENOMIC DNA]</scope>
    <source>
        <strain evidence="1 2">MRY12-0050</strain>
    </source>
</reference>
<name>T1CMY7_9HELI</name>
<gene>
    <name evidence="1" type="ORF">HFN_1727</name>
</gene>
<dbReference type="AlphaFoldDB" id="T1CMY7"/>
<dbReference type="STRING" id="1325130.HFN_1727"/>
<comment type="caution">
    <text evidence="1">The sequence shown here is derived from an EMBL/GenBank/DDBJ whole genome shotgun (WGS) entry which is preliminary data.</text>
</comment>
<proteinExistence type="predicted"/>
<organism evidence="1 2">
    <name type="scientific">Helicobacter fennelliae MRY12-0050</name>
    <dbReference type="NCBI Taxonomy" id="1325130"/>
    <lineage>
        <taxon>Bacteria</taxon>
        <taxon>Pseudomonadati</taxon>
        <taxon>Campylobacterota</taxon>
        <taxon>Epsilonproteobacteria</taxon>
        <taxon>Campylobacterales</taxon>
        <taxon>Helicobacteraceae</taxon>
        <taxon>Helicobacter</taxon>
    </lineage>
</organism>